<dbReference type="AlphaFoldDB" id="A0A1I8IRZ8"/>
<organism evidence="1 2">
    <name type="scientific">Macrostomum lignano</name>
    <dbReference type="NCBI Taxonomy" id="282301"/>
    <lineage>
        <taxon>Eukaryota</taxon>
        <taxon>Metazoa</taxon>
        <taxon>Spiralia</taxon>
        <taxon>Lophotrochozoa</taxon>
        <taxon>Platyhelminthes</taxon>
        <taxon>Rhabditophora</taxon>
        <taxon>Macrostomorpha</taxon>
        <taxon>Macrostomida</taxon>
        <taxon>Macrostomidae</taxon>
        <taxon>Macrostomum</taxon>
    </lineage>
</organism>
<proteinExistence type="predicted"/>
<protein>
    <submittedName>
        <fullName evidence="2">Uncharacterized protein</fullName>
    </submittedName>
</protein>
<name>A0A1I8IRZ8_9PLAT</name>
<reference evidence="2" key="1">
    <citation type="submission" date="2016-11" db="UniProtKB">
        <authorList>
            <consortium name="WormBaseParasite"/>
        </authorList>
    </citation>
    <scope>IDENTIFICATION</scope>
</reference>
<dbReference type="Proteomes" id="UP000095280">
    <property type="component" value="Unplaced"/>
</dbReference>
<keyword evidence="1" id="KW-1185">Reference proteome</keyword>
<sequence>MSKYRGFTVSFNAIGAGKSTRKYLLLAVSELLTPLLLPANKNMIEAKCSCQLVMNTRSLYRRGAGDTWIKYQLLMVVAPTRAKHAQAKRLIEGILPGSVNLEEYRDTAKARLQCNEFVPDNKPLVYGYQRVGITHHKYGEVYDLKSPTEPLRDRETGRILYAPWHMTKRERRGIFLSTKNFPLQRQLNIIGLLDMLLLGVGAREDGENQSNVAREGGVRDASGKPRQPLGPRQSRSGSASAKSDKESKAPIQLRRISAAAPTVRMSSVSFGLQ</sequence>
<evidence type="ECO:0000313" key="1">
    <source>
        <dbReference type="Proteomes" id="UP000095280"/>
    </source>
</evidence>
<dbReference type="WBParaSite" id="maker-uti_cns_0015673-snap-gene-0.3-mRNA-1">
    <property type="protein sequence ID" value="maker-uti_cns_0015673-snap-gene-0.3-mRNA-1"/>
    <property type="gene ID" value="maker-uti_cns_0015673-snap-gene-0.3"/>
</dbReference>
<accession>A0A1I8IRZ8</accession>
<evidence type="ECO:0000313" key="2">
    <source>
        <dbReference type="WBParaSite" id="maker-uti_cns_0015673-snap-gene-0.3-mRNA-1"/>
    </source>
</evidence>